<name>A0A7D4PQC5_9MICO</name>
<dbReference type="EMBL" id="CP054056">
    <property type="protein sequence ID" value="QKJ25026.1"/>
    <property type="molecule type" value="Genomic_DNA"/>
</dbReference>
<dbReference type="Proteomes" id="UP000501003">
    <property type="component" value="Chromosome"/>
</dbReference>
<feature type="domain" description="HTH deoR-type" evidence="4">
    <location>
        <begin position="3"/>
        <end position="58"/>
    </location>
</feature>
<dbReference type="InterPro" id="IPR014036">
    <property type="entry name" value="DeoR-like_C"/>
</dbReference>
<keyword evidence="6" id="KW-1185">Reference proteome</keyword>
<dbReference type="KEGG" id="aqg:HRU87_02150"/>
<dbReference type="InterPro" id="IPR050313">
    <property type="entry name" value="Carb_Metab_HTH_regulators"/>
</dbReference>
<dbReference type="SUPFAM" id="SSF46785">
    <property type="entry name" value="Winged helix' DNA-binding domain"/>
    <property type="match status" value="1"/>
</dbReference>
<gene>
    <name evidence="5" type="ORF">HRU87_02150</name>
</gene>
<dbReference type="AlphaFoldDB" id="A0A7D4PQC5"/>
<dbReference type="InterPro" id="IPR018356">
    <property type="entry name" value="Tscrpt_reg_HTH_DeoR_CS"/>
</dbReference>
<evidence type="ECO:0000256" key="3">
    <source>
        <dbReference type="ARBA" id="ARBA00023163"/>
    </source>
</evidence>
<dbReference type="SMART" id="SM01134">
    <property type="entry name" value="DeoRC"/>
    <property type="match status" value="1"/>
</dbReference>
<dbReference type="PANTHER" id="PTHR30363">
    <property type="entry name" value="HTH-TYPE TRANSCRIPTIONAL REGULATOR SRLR-RELATED"/>
    <property type="match status" value="1"/>
</dbReference>
<evidence type="ECO:0000256" key="1">
    <source>
        <dbReference type="ARBA" id="ARBA00023015"/>
    </source>
</evidence>
<evidence type="ECO:0000256" key="2">
    <source>
        <dbReference type="ARBA" id="ARBA00023125"/>
    </source>
</evidence>
<evidence type="ECO:0000313" key="5">
    <source>
        <dbReference type="EMBL" id="QKJ25026.1"/>
    </source>
</evidence>
<dbReference type="PRINTS" id="PR00037">
    <property type="entry name" value="HTHLACR"/>
</dbReference>
<protein>
    <submittedName>
        <fullName evidence="5">DeoR/GlpR transcriptional regulator</fullName>
    </submittedName>
</protein>
<dbReference type="Pfam" id="PF00455">
    <property type="entry name" value="DeoRC"/>
    <property type="match status" value="1"/>
</dbReference>
<dbReference type="RefSeq" id="WP_173493323.1">
    <property type="nucleotide sequence ID" value="NZ_CP054056.1"/>
</dbReference>
<evidence type="ECO:0000313" key="6">
    <source>
        <dbReference type="Proteomes" id="UP000501003"/>
    </source>
</evidence>
<dbReference type="InterPro" id="IPR036390">
    <property type="entry name" value="WH_DNA-bd_sf"/>
</dbReference>
<dbReference type="InterPro" id="IPR037171">
    <property type="entry name" value="NagB/RpiA_transferase-like"/>
</dbReference>
<dbReference type="PANTHER" id="PTHR30363:SF44">
    <property type="entry name" value="AGA OPERON TRANSCRIPTIONAL REPRESSOR-RELATED"/>
    <property type="match status" value="1"/>
</dbReference>
<dbReference type="InterPro" id="IPR001034">
    <property type="entry name" value="DeoR_HTH"/>
</dbReference>
<dbReference type="GO" id="GO:0003677">
    <property type="term" value="F:DNA binding"/>
    <property type="evidence" value="ECO:0007669"/>
    <property type="project" value="UniProtKB-KW"/>
</dbReference>
<proteinExistence type="predicted"/>
<organism evidence="5 6">
    <name type="scientific">Aquiluna borgnonia</name>
    <dbReference type="NCBI Taxonomy" id="2499157"/>
    <lineage>
        <taxon>Bacteria</taxon>
        <taxon>Bacillati</taxon>
        <taxon>Actinomycetota</taxon>
        <taxon>Actinomycetes</taxon>
        <taxon>Micrococcales</taxon>
        <taxon>Microbacteriaceae</taxon>
        <taxon>Luna cluster</taxon>
        <taxon>Luna-1 subcluster</taxon>
        <taxon>Aquiluna</taxon>
    </lineage>
</organism>
<dbReference type="GO" id="GO:0003700">
    <property type="term" value="F:DNA-binding transcription factor activity"/>
    <property type="evidence" value="ECO:0007669"/>
    <property type="project" value="InterPro"/>
</dbReference>
<keyword evidence="3" id="KW-0804">Transcription</keyword>
<evidence type="ECO:0000259" key="4">
    <source>
        <dbReference type="PROSITE" id="PS51000"/>
    </source>
</evidence>
<keyword evidence="1" id="KW-0805">Transcription regulation</keyword>
<accession>A0A7D4PQC5</accession>
<dbReference type="PROSITE" id="PS00894">
    <property type="entry name" value="HTH_DEOR_1"/>
    <property type="match status" value="1"/>
</dbReference>
<dbReference type="Gene3D" id="1.10.10.10">
    <property type="entry name" value="Winged helix-like DNA-binding domain superfamily/Winged helix DNA-binding domain"/>
    <property type="match status" value="1"/>
</dbReference>
<dbReference type="PROSITE" id="PS51000">
    <property type="entry name" value="HTH_DEOR_2"/>
    <property type="match status" value="1"/>
</dbReference>
<dbReference type="Gene3D" id="3.40.50.1360">
    <property type="match status" value="1"/>
</dbReference>
<dbReference type="Pfam" id="PF08220">
    <property type="entry name" value="HTH_DeoR"/>
    <property type="match status" value="1"/>
</dbReference>
<dbReference type="InterPro" id="IPR036388">
    <property type="entry name" value="WH-like_DNA-bd_sf"/>
</dbReference>
<dbReference type="SMART" id="SM00420">
    <property type="entry name" value="HTH_DEOR"/>
    <property type="match status" value="1"/>
</dbReference>
<reference evidence="5 6" key="1">
    <citation type="submission" date="2020-05" db="EMBL/GenBank/DDBJ databases">
        <title>Aquirufa sp. strain 15G-AUS-rot a new Aquirufa species.</title>
        <authorList>
            <person name="Pitt A."/>
            <person name="Hahn M.W."/>
        </authorList>
    </citation>
    <scope>NUCLEOTIDE SEQUENCE [LARGE SCALE GENOMIC DNA]</scope>
    <source>
        <strain evidence="5 6">15G-AUS-rot</strain>
    </source>
</reference>
<sequence length="258" mass="27833">MLAAQRKARILEEVSLAGAIRITDLAEKLGVSEVTIRRDVETLANQGMVDKVHGGVTSNSLSSTLEPSFDSTSKKEQGAKDAIAKLAFELVRPGMAVALMGGSSVYALAKLLKDLPNLTIVTNSVPISDLFAQSPRGDQTVVLTGGVRTPTDSLVGNITSEVFSRFNLDLVFMGTHGMDSEFGFSSPNLVESETNREVIKRSQRFVVLADHTKWGMRGFSSFASFEQADVVITDSQLPKTALASLNESVRDVRVAQIR</sequence>
<keyword evidence="2" id="KW-0238">DNA-binding</keyword>
<dbReference type="SUPFAM" id="SSF100950">
    <property type="entry name" value="NagB/RpiA/CoA transferase-like"/>
    <property type="match status" value="1"/>
</dbReference>